<gene>
    <name evidence="7" type="ORF">SAMN05216605_12162</name>
</gene>
<dbReference type="STRING" id="89065.SAMN05216605_12162"/>
<evidence type="ECO:0000259" key="6">
    <source>
        <dbReference type="PROSITE" id="PS51898"/>
    </source>
</evidence>
<comment type="similarity">
    <text evidence="1">Belongs to the 'phage' integrase family.</text>
</comment>
<dbReference type="PANTHER" id="PTHR30349">
    <property type="entry name" value="PHAGE INTEGRASE-RELATED"/>
    <property type="match status" value="1"/>
</dbReference>
<reference evidence="8" key="1">
    <citation type="submission" date="2016-10" db="EMBL/GenBank/DDBJ databases">
        <authorList>
            <person name="Varghese N."/>
            <person name="Submissions S."/>
        </authorList>
    </citation>
    <scope>NUCLEOTIDE SEQUENCE [LARGE SCALE GENOMIC DNA]</scope>
    <source>
        <strain evidence="8">ATCC 700689</strain>
    </source>
</reference>
<dbReference type="InterPro" id="IPR002104">
    <property type="entry name" value="Integrase_catalytic"/>
</dbReference>
<dbReference type="InterPro" id="IPR010998">
    <property type="entry name" value="Integrase_recombinase_N"/>
</dbReference>
<evidence type="ECO:0000256" key="5">
    <source>
        <dbReference type="SAM" id="MobiDB-lite"/>
    </source>
</evidence>
<dbReference type="OrthoDB" id="6814137at2"/>
<dbReference type="GO" id="GO:0015074">
    <property type="term" value="P:DNA integration"/>
    <property type="evidence" value="ECO:0007669"/>
    <property type="project" value="UniProtKB-KW"/>
</dbReference>
<sequence>MNPTDDLFKPNPPEWDANPRQTFDHWVSQQAGRGTSTRIRISSAEVYRAQWGRFVDWIEQKSIKLSQVDASHVSAFLDSLSPGQSPEEKLVNNRPQRDRYRRLIQRVLADLIRDSAELGVLNPAAQAMRDEGAKWKDVDGNLPTSFLRAAERALLVDHVTAEIKSATAHGQWREARDKAMVGLCLGGGLKVAEIIALTVNCIEFRGPWITLRFADSQYSHRTQPFDYAIQALTTWLQIRHRAGTEGELVFPTDIKPITKNGRLITSINPSTVNRITDTSIHDSGVKAIRDQEHRASPQTLRNTFAAQLFEKGETPALVAEWMGFAQQVSADRMLASWELWRQS</sequence>
<dbReference type="AlphaFoldDB" id="A0A1G8QTU9"/>
<dbReference type="Gene3D" id="1.10.150.130">
    <property type="match status" value="1"/>
</dbReference>
<feature type="region of interest" description="Disordered" evidence="5">
    <location>
        <begin position="1"/>
        <end position="20"/>
    </location>
</feature>
<dbReference type="PANTHER" id="PTHR30349:SF41">
    <property type="entry name" value="INTEGRASE_RECOMBINASE PROTEIN MJ0367-RELATED"/>
    <property type="match status" value="1"/>
</dbReference>
<dbReference type="InterPro" id="IPR013762">
    <property type="entry name" value="Integrase-like_cat_sf"/>
</dbReference>
<evidence type="ECO:0000313" key="7">
    <source>
        <dbReference type="EMBL" id="SDJ08152.1"/>
    </source>
</evidence>
<feature type="domain" description="Tyr recombinase" evidence="6">
    <location>
        <begin position="149"/>
        <end position="343"/>
    </location>
</feature>
<accession>A0A1G8QTU9</accession>
<keyword evidence="8" id="KW-1185">Reference proteome</keyword>
<protein>
    <submittedName>
        <fullName evidence="7">Site-specific recombinase XerD</fullName>
    </submittedName>
</protein>
<dbReference type="PROSITE" id="PS51898">
    <property type="entry name" value="TYR_RECOMBINASE"/>
    <property type="match status" value="1"/>
</dbReference>
<dbReference type="EMBL" id="FNCO01000021">
    <property type="protein sequence ID" value="SDJ08152.1"/>
    <property type="molecule type" value="Genomic_DNA"/>
</dbReference>
<dbReference type="Proteomes" id="UP000182894">
    <property type="component" value="Unassembled WGS sequence"/>
</dbReference>
<dbReference type="InterPro" id="IPR050090">
    <property type="entry name" value="Tyrosine_recombinase_XerCD"/>
</dbReference>
<dbReference type="CDD" id="cd00397">
    <property type="entry name" value="DNA_BRE_C"/>
    <property type="match status" value="1"/>
</dbReference>
<keyword evidence="4" id="KW-0233">DNA recombination</keyword>
<dbReference type="GO" id="GO:0006310">
    <property type="term" value="P:DNA recombination"/>
    <property type="evidence" value="ECO:0007669"/>
    <property type="project" value="UniProtKB-KW"/>
</dbReference>
<evidence type="ECO:0000256" key="4">
    <source>
        <dbReference type="ARBA" id="ARBA00023172"/>
    </source>
</evidence>
<proteinExistence type="inferred from homology"/>
<keyword evidence="3" id="KW-0238">DNA-binding</keyword>
<dbReference type="SUPFAM" id="SSF56349">
    <property type="entry name" value="DNA breaking-rejoining enzymes"/>
    <property type="match status" value="1"/>
</dbReference>
<dbReference type="Gene3D" id="1.10.443.10">
    <property type="entry name" value="Intergrase catalytic core"/>
    <property type="match status" value="1"/>
</dbReference>
<evidence type="ECO:0000256" key="2">
    <source>
        <dbReference type="ARBA" id="ARBA00022908"/>
    </source>
</evidence>
<evidence type="ECO:0000256" key="3">
    <source>
        <dbReference type="ARBA" id="ARBA00023125"/>
    </source>
</evidence>
<evidence type="ECO:0000313" key="8">
    <source>
        <dbReference type="Proteomes" id="UP000182894"/>
    </source>
</evidence>
<dbReference type="Pfam" id="PF00589">
    <property type="entry name" value="Phage_integrase"/>
    <property type="match status" value="1"/>
</dbReference>
<name>A0A1G8QTU9_9PSED</name>
<dbReference type="GO" id="GO:0003677">
    <property type="term" value="F:DNA binding"/>
    <property type="evidence" value="ECO:0007669"/>
    <property type="project" value="UniProtKB-KW"/>
</dbReference>
<keyword evidence="2" id="KW-0229">DNA integration</keyword>
<dbReference type="RefSeq" id="WP_074758179.1">
    <property type="nucleotide sequence ID" value="NZ_FNCO01000021.1"/>
</dbReference>
<dbReference type="InterPro" id="IPR011010">
    <property type="entry name" value="DNA_brk_join_enz"/>
</dbReference>
<evidence type="ECO:0000256" key="1">
    <source>
        <dbReference type="ARBA" id="ARBA00008857"/>
    </source>
</evidence>
<organism evidence="7 8">
    <name type="scientific">Pseudomonas abietaniphila</name>
    <dbReference type="NCBI Taxonomy" id="89065"/>
    <lineage>
        <taxon>Bacteria</taxon>
        <taxon>Pseudomonadati</taxon>
        <taxon>Pseudomonadota</taxon>
        <taxon>Gammaproteobacteria</taxon>
        <taxon>Pseudomonadales</taxon>
        <taxon>Pseudomonadaceae</taxon>
        <taxon>Pseudomonas</taxon>
    </lineage>
</organism>